<evidence type="ECO:0000313" key="2">
    <source>
        <dbReference type="EMBL" id="STS78596.1"/>
    </source>
</evidence>
<evidence type="ECO:0000313" key="3">
    <source>
        <dbReference type="Proteomes" id="UP000254938"/>
    </source>
</evidence>
<dbReference type="AlphaFoldDB" id="A0A377THW9"/>
<name>A0A377THW9_KLEPN</name>
<feature type="transmembrane region" description="Helical" evidence="1">
    <location>
        <begin position="40"/>
        <end position="60"/>
    </location>
</feature>
<reference evidence="2 3" key="1">
    <citation type="submission" date="2018-06" db="EMBL/GenBank/DDBJ databases">
        <authorList>
            <consortium name="Pathogen Informatics"/>
            <person name="Doyle S."/>
        </authorList>
    </citation>
    <scope>NUCLEOTIDE SEQUENCE [LARGE SCALE GENOMIC DNA]</scope>
    <source>
        <strain evidence="2 3">NCTC9140</strain>
    </source>
</reference>
<dbReference type="EMBL" id="UGKQ01000003">
    <property type="protein sequence ID" value="STS78596.1"/>
    <property type="molecule type" value="Genomic_DNA"/>
</dbReference>
<protein>
    <submittedName>
        <fullName evidence="2">Uncharacterized protein</fullName>
    </submittedName>
</protein>
<sequence length="165" mass="17381">MGGGCISLISALYGDHSYGRKGDFLLSVGKWFCRCCRGGCLVVFLWSVFSVVGIVLLCVWSDGVCAFLSFTLRGGSVGDVVSGLLSFSACEVMAFPAYQEFALSFGVRVGKRDGAGYCSGLVLSGVSSREFSSVYWGMAFREIAFLSSLFGGGRGLLHGVGSLGQ</sequence>
<keyword evidence="1" id="KW-0472">Membrane</keyword>
<keyword evidence="1" id="KW-1133">Transmembrane helix</keyword>
<organism evidence="2 3">
    <name type="scientific">Klebsiella pneumoniae</name>
    <dbReference type="NCBI Taxonomy" id="573"/>
    <lineage>
        <taxon>Bacteria</taxon>
        <taxon>Pseudomonadati</taxon>
        <taxon>Pseudomonadota</taxon>
        <taxon>Gammaproteobacteria</taxon>
        <taxon>Enterobacterales</taxon>
        <taxon>Enterobacteriaceae</taxon>
        <taxon>Klebsiella/Raoultella group</taxon>
        <taxon>Klebsiella</taxon>
        <taxon>Klebsiella pneumoniae complex</taxon>
    </lineage>
</organism>
<keyword evidence="1" id="KW-0812">Transmembrane</keyword>
<gene>
    <name evidence="2" type="ORF">NCTC9140_00230</name>
</gene>
<dbReference type="Proteomes" id="UP000254938">
    <property type="component" value="Unassembled WGS sequence"/>
</dbReference>
<proteinExistence type="predicted"/>
<accession>A0A377THW9</accession>
<evidence type="ECO:0000256" key="1">
    <source>
        <dbReference type="SAM" id="Phobius"/>
    </source>
</evidence>